<comment type="caution">
    <text evidence="2">The sequence shown here is derived from an EMBL/GenBank/DDBJ whole genome shotgun (WGS) entry which is preliminary data.</text>
</comment>
<name>A0AAE0ZLI4_9GAST</name>
<dbReference type="Proteomes" id="UP001283361">
    <property type="component" value="Unassembled WGS sequence"/>
</dbReference>
<feature type="region of interest" description="Disordered" evidence="1">
    <location>
        <begin position="454"/>
        <end position="474"/>
    </location>
</feature>
<evidence type="ECO:0000313" key="3">
    <source>
        <dbReference type="Proteomes" id="UP001283361"/>
    </source>
</evidence>
<accession>A0AAE0ZLI4</accession>
<protein>
    <submittedName>
        <fullName evidence="2">Uncharacterized protein</fullName>
    </submittedName>
</protein>
<sequence length="498" mass="53430">MKGVAHHAPRGNLNVSQGRRGAHHAPRGNLNVSQGRGGAHNAPRGNLNVSQCREGAHHAPRGNLNVSQGRRGAHHAPRGNLNVSQCRRGAQNVPRGRSGSQGRRCPQGRGRAQNALTRDTPRREGRGRVGRGRSGRRSAGRGDTLAQALLGTPHTVYRLREMGSSSSAMYRLVRSETRDQGCQTDARLDAPEVRPGSAVGTRFSTGTSPINGTSSTPQTLEFRSSVPLDIVIPGQDTGAPIGAGSESMHENVGTANGASSSPEWKVSNKEMRYGMKTCPVRDCGYAGNNIEKHVYVSHLPACLNPSLTFTPGQPHLPEERWQAICYLASLLGVSHPERLAEMAFTAIPPNHLRLGGGGGLSIGMAALAQYRGWEDHQRGGEWIRGRSPALILHWVVLTILVNRLGAADQERFARWTPLGTIGDSHRERGINEPMELSPALPDVVEASPQMRLPASNSADGPIVIEDDDPSPSPVAEEMDIRCGYSGAAHYCCNPDSHS</sequence>
<organism evidence="2 3">
    <name type="scientific">Elysia crispata</name>
    <name type="common">lettuce slug</name>
    <dbReference type="NCBI Taxonomy" id="231223"/>
    <lineage>
        <taxon>Eukaryota</taxon>
        <taxon>Metazoa</taxon>
        <taxon>Spiralia</taxon>
        <taxon>Lophotrochozoa</taxon>
        <taxon>Mollusca</taxon>
        <taxon>Gastropoda</taxon>
        <taxon>Heterobranchia</taxon>
        <taxon>Euthyneura</taxon>
        <taxon>Panpulmonata</taxon>
        <taxon>Sacoglossa</taxon>
        <taxon>Placobranchoidea</taxon>
        <taxon>Plakobranchidae</taxon>
        <taxon>Elysia</taxon>
    </lineage>
</organism>
<feature type="region of interest" description="Disordered" evidence="1">
    <location>
        <begin position="1"/>
        <end position="147"/>
    </location>
</feature>
<proteinExistence type="predicted"/>
<reference evidence="2" key="1">
    <citation type="journal article" date="2023" name="G3 (Bethesda)">
        <title>A reference genome for the long-term kleptoplast-retaining sea slug Elysia crispata morphotype clarki.</title>
        <authorList>
            <person name="Eastman K.E."/>
            <person name="Pendleton A.L."/>
            <person name="Shaikh M.A."/>
            <person name="Suttiyut T."/>
            <person name="Ogas R."/>
            <person name="Tomko P."/>
            <person name="Gavelis G."/>
            <person name="Widhalm J.R."/>
            <person name="Wisecaver J.H."/>
        </authorList>
    </citation>
    <scope>NUCLEOTIDE SEQUENCE</scope>
    <source>
        <strain evidence="2">ECLA1</strain>
    </source>
</reference>
<feature type="compositionally biased region" description="Polar residues" evidence="1">
    <location>
        <begin position="202"/>
        <end position="219"/>
    </location>
</feature>
<feature type="compositionally biased region" description="Basic residues" evidence="1">
    <location>
        <begin position="128"/>
        <end position="139"/>
    </location>
</feature>
<dbReference type="EMBL" id="JAWDGP010003740">
    <property type="protein sequence ID" value="KAK3771415.1"/>
    <property type="molecule type" value="Genomic_DNA"/>
</dbReference>
<evidence type="ECO:0000313" key="2">
    <source>
        <dbReference type="EMBL" id="KAK3771415.1"/>
    </source>
</evidence>
<feature type="region of interest" description="Disordered" evidence="1">
    <location>
        <begin position="192"/>
        <end position="219"/>
    </location>
</feature>
<gene>
    <name evidence="2" type="ORF">RRG08_010132</name>
</gene>
<evidence type="ECO:0000256" key="1">
    <source>
        <dbReference type="SAM" id="MobiDB-lite"/>
    </source>
</evidence>
<keyword evidence="3" id="KW-1185">Reference proteome</keyword>
<dbReference type="AlphaFoldDB" id="A0AAE0ZLI4"/>